<dbReference type="GO" id="GO:0003677">
    <property type="term" value="F:DNA binding"/>
    <property type="evidence" value="ECO:0007669"/>
    <property type="project" value="InterPro"/>
</dbReference>
<dbReference type="Proteomes" id="UP000030321">
    <property type="component" value="Unassembled WGS sequence"/>
</dbReference>
<comment type="caution">
    <text evidence="1">The sequence shown here is derived from an EMBL/GenBank/DDBJ whole genome shotgun (WGS) entry which is preliminary data.</text>
</comment>
<dbReference type="InterPro" id="IPR009044">
    <property type="entry name" value="ssDNA-bd_transcriptional_reg"/>
</dbReference>
<reference evidence="2" key="1">
    <citation type="journal article" date="2015" name="Genome">
        <title>Whole Genome Sequence of the Non-Microcystin-Producing Microcystis aeruginosa Strain NIES-44.</title>
        <authorList>
            <person name="Okano K."/>
            <person name="Miyata N."/>
            <person name="Ozaki Y."/>
        </authorList>
    </citation>
    <scope>NUCLEOTIDE SEQUENCE [LARGE SCALE GENOMIC DNA]</scope>
    <source>
        <strain evidence="2">NIES-44</strain>
    </source>
</reference>
<evidence type="ECO:0008006" key="3">
    <source>
        <dbReference type="Google" id="ProtNLM"/>
    </source>
</evidence>
<name>A0A0A1W1F3_MICAE</name>
<dbReference type="AlphaFoldDB" id="A0A0A1W1F3"/>
<dbReference type="InterPro" id="IPR014947">
    <property type="entry name" value="DUF1818"/>
</dbReference>
<gene>
    <name evidence="1" type="ORF">N44_04196</name>
</gene>
<evidence type="ECO:0000313" key="2">
    <source>
        <dbReference type="Proteomes" id="UP000030321"/>
    </source>
</evidence>
<dbReference type="Pfam" id="PF08848">
    <property type="entry name" value="DUF1818"/>
    <property type="match status" value="1"/>
</dbReference>
<protein>
    <recommendedName>
        <fullName evidence="3">DUF1818 domain-containing protein</fullName>
    </recommendedName>
</protein>
<dbReference type="GO" id="GO:0006355">
    <property type="term" value="P:regulation of DNA-templated transcription"/>
    <property type="evidence" value="ECO:0007669"/>
    <property type="project" value="InterPro"/>
</dbReference>
<organism evidence="1 2">
    <name type="scientific">Microcystis aeruginosa NIES-44</name>
    <dbReference type="NCBI Taxonomy" id="449439"/>
    <lineage>
        <taxon>Bacteria</taxon>
        <taxon>Bacillati</taxon>
        <taxon>Cyanobacteriota</taxon>
        <taxon>Cyanophyceae</taxon>
        <taxon>Oscillatoriophycideae</taxon>
        <taxon>Chroococcales</taxon>
        <taxon>Microcystaceae</taxon>
        <taxon>Microcystis</taxon>
    </lineage>
</organism>
<dbReference type="RefSeq" id="WP_045361760.1">
    <property type="nucleotide sequence ID" value="NZ_BBPA01000070.1"/>
</dbReference>
<sequence>MEKILKYGSGWRLGWDSKAAIYKGLIGGDDWAIELTEAEWQDLRRLLSQLTATMAAMVTELMDEESIACEAESELLWLEAAGFPDHYSLRFILYQGRGCEGNWSATALPELLAAWDNLLYNF</sequence>
<dbReference type="EMBL" id="BBPA01000070">
    <property type="protein sequence ID" value="GAL95341.1"/>
    <property type="molecule type" value="Genomic_DNA"/>
</dbReference>
<proteinExistence type="predicted"/>
<dbReference type="SUPFAM" id="SSF54447">
    <property type="entry name" value="ssDNA-binding transcriptional regulator domain"/>
    <property type="match status" value="1"/>
</dbReference>
<evidence type="ECO:0000313" key="1">
    <source>
        <dbReference type="EMBL" id="GAL95341.1"/>
    </source>
</evidence>
<dbReference type="Gene3D" id="2.30.31.10">
    <property type="entry name" value="Transcriptional Coactivator Pc4, Chain A"/>
    <property type="match status" value="1"/>
</dbReference>
<accession>A0A0A1W1F3</accession>